<keyword evidence="7 11" id="KW-0521">NADP</keyword>
<evidence type="ECO:0000256" key="8">
    <source>
        <dbReference type="ARBA" id="ARBA00023002"/>
    </source>
</evidence>
<feature type="domain" description="Ketopantoate reductase N-terminal" evidence="12">
    <location>
        <begin position="4"/>
        <end position="151"/>
    </location>
</feature>
<dbReference type="InterPro" id="IPR036291">
    <property type="entry name" value="NAD(P)-bd_dom_sf"/>
</dbReference>
<gene>
    <name evidence="14" type="ORF">AB0C36_25175</name>
</gene>
<keyword evidence="15" id="KW-1185">Reference proteome</keyword>
<comment type="function">
    <text evidence="1 11">Catalyzes the NADPH-dependent reduction of ketopantoate into pantoic acid.</text>
</comment>
<sequence length="322" mass="33493">MRFIVLGAGAIGGAVGGRLAAAGHDVVLIARSAHAAAIRGKGLRILDPEGEQVVNVPVAEHPQEITFAPEDVVLLSVKTQDTPAALRDLAEAAPASTPVVCAQNGVANEDMALRSFDNVYGMNVMCPALYTEPGIVQLHSTPVAGTLDLGRYPSGSDDTARKIAAALSSATFPSEARDDIMRWKYGKLLYNLANAAEALCGPSVRVGPVATHLRGETDACYAAAGIEPLLEPGDSPRRGFIVDLPVRGADRAGGSSYQSLLRGTGGIEADYLNGEIARLGRLHGVPTPVNAAVQRLANHHARHRLAPATLTDADILRAAGVA</sequence>
<dbReference type="InterPro" id="IPR013332">
    <property type="entry name" value="KPR_N"/>
</dbReference>
<accession>A0ABV3DM82</accession>
<evidence type="ECO:0000256" key="9">
    <source>
        <dbReference type="ARBA" id="ARBA00032024"/>
    </source>
</evidence>
<dbReference type="InterPro" id="IPR013328">
    <property type="entry name" value="6PGD_dom2"/>
</dbReference>
<dbReference type="Gene3D" id="1.10.1040.10">
    <property type="entry name" value="N-(1-d-carboxylethyl)-l-norvaline Dehydrogenase, domain 2"/>
    <property type="match status" value="1"/>
</dbReference>
<evidence type="ECO:0000256" key="4">
    <source>
        <dbReference type="ARBA" id="ARBA00013014"/>
    </source>
</evidence>
<dbReference type="NCBIfam" id="TIGR00745">
    <property type="entry name" value="apbA_panE"/>
    <property type="match status" value="1"/>
</dbReference>
<organism evidence="14 15">
    <name type="scientific">Streptodolium elevatio</name>
    <dbReference type="NCBI Taxonomy" id="3157996"/>
    <lineage>
        <taxon>Bacteria</taxon>
        <taxon>Bacillati</taxon>
        <taxon>Actinomycetota</taxon>
        <taxon>Actinomycetes</taxon>
        <taxon>Kitasatosporales</taxon>
        <taxon>Streptomycetaceae</taxon>
        <taxon>Streptodolium</taxon>
    </lineage>
</organism>
<evidence type="ECO:0000256" key="1">
    <source>
        <dbReference type="ARBA" id="ARBA00002919"/>
    </source>
</evidence>
<dbReference type="EMBL" id="JBEZFP010000072">
    <property type="protein sequence ID" value="MEU8136791.1"/>
    <property type="molecule type" value="Genomic_DNA"/>
</dbReference>
<name>A0ABV3DM82_9ACTN</name>
<evidence type="ECO:0000256" key="6">
    <source>
        <dbReference type="ARBA" id="ARBA00022655"/>
    </source>
</evidence>
<evidence type="ECO:0000256" key="5">
    <source>
        <dbReference type="ARBA" id="ARBA00019465"/>
    </source>
</evidence>
<protein>
    <recommendedName>
        <fullName evidence="5 11">2-dehydropantoate 2-reductase</fullName>
        <ecNumber evidence="4 11">1.1.1.169</ecNumber>
    </recommendedName>
    <alternativeName>
        <fullName evidence="9 11">Ketopantoate reductase</fullName>
    </alternativeName>
</protein>
<reference evidence="14 15" key="1">
    <citation type="submission" date="2024-06" db="EMBL/GenBank/DDBJ databases">
        <title>The Natural Products Discovery Center: Release of the First 8490 Sequenced Strains for Exploring Actinobacteria Biosynthetic Diversity.</title>
        <authorList>
            <person name="Kalkreuter E."/>
            <person name="Kautsar S.A."/>
            <person name="Yang D."/>
            <person name="Bader C.D."/>
            <person name="Teijaro C.N."/>
            <person name="Fluegel L."/>
            <person name="Davis C.M."/>
            <person name="Simpson J.R."/>
            <person name="Lauterbach L."/>
            <person name="Steele A.D."/>
            <person name="Gui C."/>
            <person name="Meng S."/>
            <person name="Li G."/>
            <person name="Viehrig K."/>
            <person name="Ye F."/>
            <person name="Su P."/>
            <person name="Kiefer A.F."/>
            <person name="Nichols A."/>
            <person name="Cepeda A.J."/>
            <person name="Yan W."/>
            <person name="Fan B."/>
            <person name="Jiang Y."/>
            <person name="Adhikari A."/>
            <person name="Zheng C.-J."/>
            <person name="Schuster L."/>
            <person name="Cowan T.M."/>
            <person name="Smanski M.J."/>
            <person name="Chevrette M.G."/>
            <person name="De Carvalho L.P.S."/>
            <person name="Shen B."/>
        </authorList>
    </citation>
    <scope>NUCLEOTIDE SEQUENCE [LARGE SCALE GENOMIC DNA]</scope>
    <source>
        <strain evidence="14 15">NPDC048946</strain>
    </source>
</reference>
<dbReference type="Gene3D" id="3.40.50.720">
    <property type="entry name" value="NAD(P)-binding Rossmann-like Domain"/>
    <property type="match status" value="1"/>
</dbReference>
<comment type="catalytic activity">
    <reaction evidence="10 11">
        <text>(R)-pantoate + NADP(+) = 2-dehydropantoate + NADPH + H(+)</text>
        <dbReference type="Rhea" id="RHEA:16233"/>
        <dbReference type="ChEBI" id="CHEBI:11561"/>
        <dbReference type="ChEBI" id="CHEBI:15378"/>
        <dbReference type="ChEBI" id="CHEBI:15980"/>
        <dbReference type="ChEBI" id="CHEBI:57783"/>
        <dbReference type="ChEBI" id="CHEBI:58349"/>
        <dbReference type="EC" id="1.1.1.169"/>
    </reaction>
</comment>
<dbReference type="InterPro" id="IPR008927">
    <property type="entry name" value="6-PGluconate_DH-like_C_sf"/>
</dbReference>
<dbReference type="SUPFAM" id="SSF51735">
    <property type="entry name" value="NAD(P)-binding Rossmann-fold domains"/>
    <property type="match status" value="1"/>
</dbReference>
<evidence type="ECO:0000256" key="10">
    <source>
        <dbReference type="ARBA" id="ARBA00048793"/>
    </source>
</evidence>
<evidence type="ECO:0000256" key="2">
    <source>
        <dbReference type="ARBA" id="ARBA00004994"/>
    </source>
</evidence>
<dbReference type="EC" id="1.1.1.169" evidence="4 11"/>
<dbReference type="RefSeq" id="WP_358357732.1">
    <property type="nucleotide sequence ID" value="NZ_JBEZFP010000072.1"/>
</dbReference>
<evidence type="ECO:0000256" key="3">
    <source>
        <dbReference type="ARBA" id="ARBA00007870"/>
    </source>
</evidence>
<dbReference type="Proteomes" id="UP001551482">
    <property type="component" value="Unassembled WGS sequence"/>
</dbReference>
<comment type="similarity">
    <text evidence="3 11">Belongs to the ketopantoate reductase family.</text>
</comment>
<dbReference type="PANTHER" id="PTHR43765">
    <property type="entry name" value="2-DEHYDROPANTOATE 2-REDUCTASE-RELATED"/>
    <property type="match status" value="1"/>
</dbReference>
<evidence type="ECO:0000313" key="14">
    <source>
        <dbReference type="EMBL" id="MEU8136791.1"/>
    </source>
</evidence>
<comment type="pathway">
    <text evidence="2 11">Cofactor biosynthesis; (R)-pantothenate biosynthesis; (R)-pantoate from 3-methyl-2-oxobutanoate: step 2/2.</text>
</comment>
<dbReference type="InterPro" id="IPR013752">
    <property type="entry name" value="KPA_reductase"/>
</dbReference>
<evidence type="ECO:0000256" key="7">
    <source>
        <dbReference type="ARBA" id="ARBA00022857"/>
    </source>
</evidence>
<keyword evidence="8 11" id="KW-0560">Oxidoreductase</keyword>
<feature type="domain" description="Ketopantoate reductase C-terminal" evidence="13">
    <location>
        <begin position="180"/>
        <end position="299"/>
    </location>
</feature>
<dbReference type="InterPro" id="IPR050838">
    <property type="entry name" value="Ketopantoate_reductase"/>
</dbReference>
<evidence type="ECO:0000259" key="13">
    <source>
        <dbReference type="Pfam" id="PF08546"/>
    </source>
</evidence>
<dbReference type="Pfam" id="PF08546">
    <property type="entry name" value="ApbA_C"/>
    <property type="match status" value="1"/>
</dbReference>
<dbReference type="SUPFAM" id="SSF48179">
    <property type="entry name" value="6-phosphogluconate dehydrogenase C-terminal domain-like"/>
    <property type="match status" value="1"/>
</dbReference>
<evidence type="ECO:0000256" key="11">
    <source>
        <dbReference type="RuleBase" id="RU362068"/>
    </source>
</evidence>
<evidence type="ECO:0000259" key="12">
    <source>
        <dbReference type="Pfam" id="PF02558"/>
    </source>
</evidence>
<comment type="caution">
    <text evidence="14">The sequence shown here is derived from an EMBL/GenBank/DDBJ whole genome shotgun (WGS) entry which is preliminary data.</text>
</comment>
<evidence type="ECO:0000313" key="15">
    <source>
        <dbReference type="Proteomes" id="UP001551482"/>
    </source>
</evidence>
<dbReference type="InterPro" id="IPR003710">
    <property type="entry name" value="ApbA"/>
</dbReference>
<proteinExistence type="inferred from homology"/>
<dbReference type="GO" id="GO:0008677">
    <property type="term" value="F:2-dehydropantoate 2-reductase activity"/>
    <property type="evidence" value="ECO:0007669"/>
    <property type="project" value="UniProtKB-EC"/>
</dbReference>
<dbReference type="PANTHER" id="PTHR43765:SF2">
    <property type="entry name" value="2-DEHYDROPANTOATE 2-REDUCTASE"/>
    <property type="match status" value="1"/>
</dbReference>
<keyword evidence="6 11" id="KW-0566">Pantothenate biosynthesis</keyword>
<dbReference type="Pfam" id="PF02558">
    <property type="entry name" value="ApbA"/>
    <property type="match status" value="1"/>
</dbReference>